<evidence type="ECO:0000256" key="1">
    <source>
        <dbReference type="SAM" id="MobiDB-lite"/>
    </source>
</evidence>
<dbReference type="CDD" id="cd00067">
    <property type="entry name" value="GAL4"/>
    <property type="match status" value="1"/>
</dbReference>
<accession>A0A9W8HWM9</accession>
<reference evidence="3" key="1">
    <citation type="submission" date="2022-07" db="EMBL/GenBank/DDBJ databases">
        <title>Phylogenomic reconstructions and comparative analyses of Kickxellomycotina fungi.</title>
        <authorList>
            <person name="Reynolds N.K."/>
            <person name="Stajich J.E."/>
            <person name="Barry K."/>
            <person name="Grigoriev I.V."/>
            <person name="Crous P."/>
            <person name="Smith M.E."/>
        </authorList>
    </citation>
    <scope>NUCLEOTIDE SEQUENCE</scope>
    <source>
        <strain evidence="3">NRRL 1565</strain>
    </source>
</reference>
<organism evidence="3 4">
    <name type="scientific">Coemansia guatemalensis</name>
    <dbReference type="NCBI Taxonomy" id="2761395"/>
    <lineage>
        <taxon>Eukaryota</taxon>
        <taxon>Fungi</taxon>
        <taxon>Fungi incertae sedis</taxon>
        <taxon>Zoopagomycota</taxon>
        <taxon>Kickxellomycotina</taxon>
        <taxon>Kickxellomycetes</taxon>
        <taxon>Kickxellales</taxon>
        <taxon>Kickxellaceae</taxon>
        <taxon>Coemansia</taxon>
    </lineage>
</organism>
<dbReference type="PROSITE" id="PS00463">
    <property type="entry name" value="ZN2_CY6_FUNGAL_1"/>
    <property type="match status" value="1"/>
</dbReference>
<evidence type="ECO:0000313" key="4">
    <source>
        <dbReference type="Proteomes" id="UP001140094"/>
    </source>
</evidence>
<dbReference type="Gene3D" id="4.10.240.10">
    <property type="entry name" value="Zn(2)-C6 fungal-type DNA-binding domain"/>
    <property type="match status" value="1"/>
</dbReference>
<dbReference type="AlphaFoldDB" id="A0A9W8HWM9"/>
<feature type="region of interest" description="Disordered" evidence="1">
    <location>
        <begin position="339"/>
        <end position="358"/>
    </location>
</feature>
<evidence type="ECO:0000259" key="2">
    <source>
        <dbReference type="PROSITE" id="PS50048"/>
    </source>
</evidence>
<evidence type="ECO:0000313" key="3">
    <source>
        <dbReference type="EMBL" id="KAJ2805984.1"/>
    </source>
</evidence>
<dbReference type="SMART" id="SM00066">
    <property type="entry name" value="GAL4"/>
    <property type="match status" value="1"/>
</dbReference>
<dbReference type="PRINTS" id="PR00755">
    <property type="entry name" value="AFLATOXINBRP"/>
</dbReference>
<name>A0A9W8HWM9_9FUNG</name>
<dbReference type="EMBL" id="JANBUO010000237">
    <property type="protein sequence ID" value="KAJ2805984.1"/>
    <property type="molecule type" value="Genomic_DNA"/>
</dbReference>
<dbReference type="Proteomes" id="UP001140094">
    <property type="component" value="Unassembled WGS sequence"/>
</dbReference>
<sequence>MAQANSPQQQQQQLQQPVPRAIPLLKSCESCRQRKIKCSGDKPICAHCARRNQPCIYRRSARYKRRLNGTAGGNADADVSTLKAHTPHLATTQDGDAAILAAPGKSLVAGNNGTDGVLSASSKDTADTVSMLSSAQLADNGSKGLAADDSMPLAALFGSAPIDESDVLPPSILQNMNLWMNDSLLTAAAAAAGIPGYDNPQPQTGISGAGFSQALPASAAATQTSHQQQLQQQQQQQQQVPPQISLPSQSTSGDFGLLNNNGSSNFIPMELALGLPTLAAQFTSVSNGAFANPSVAFEEFNSLTGLDTLPVGDVTRSFGPESNFLLSLNNQFNQLQAPAAANASRSSTNIQSPQSNAS</sequence>
<dbReference type="InterPro" id="IPR001138">
    <property type="entry name" value="Zn2Cys6_DnaBD"/>
</dbReference>
<dbReference type="PROSITE" id="PS50048">
    <property type="entry name" value="ZN2_CY6_FUNGAL_2"/>
    <property type="match status" value="1"/>
</dbReference>
<feature type="non-terminal residue" evidence="3">
    <location>
        <position position="358"/>
    </location>
</feature>
<proteinExistence type="predicted"/>
<feature type="compositionally biased region" description="Low complexity" evidence="1">
    <location>
        <begin position="217"/>
        <end position="249"/>
    </location>
</feature>
<feature type="region of interest" description="Disordered" evidence="1">
    <location>
        <begin position="217"/>
        <end position="255"/>
    </location>
</feature>
<keyword evidence="4" id="KW-1185">Reference proteome</keyword>
<protein>
    <recommendedName>
        <fullName evidence="2">Zn(2)-C6 fungal-type domain-containing protein</fullName>
    </recommendedName>
</protein>
<dbReference type="PANTHER" id="PTHR47431">
    <property type="entry name" value="ZN(II)2CYS6 TRANSCRIPTION FACTOR (EUROFUNG)-RELATED"/>
    <property type="match status" value="1"/>
</dbReference>
<dbReference type="PANTHER" id="PTHR47431:SF1">
    <property type="entry name" value="ZN(II)2CYS6 TRANSCRIPTION FACTOR (EUROFUNG)"/>
    <property type="match status" value="1"/>
</dbReference>
<dbReference type="SUPFAM" id="SSF57701">
    <property type="entry name" value="Zn2/Cys6 DNA-binding domain"/>
    <property type="match status" value="1"/>
</dbReference>
<feature type="domain" description="Zn(2)-C6 fungal-type" evidence="2">
    <location>
        <begin position="27"/>
        <end position="57"/>
    </location>
</feature>
<dbReference type="GO" id="GO:0008270">
    <property type="term" value="F:zinc ion binding"/>
    <property type="evidence" value="ECO:0007669"/>
    <property type="project" value="InterPro"/>
</dbReference>
<dbReference type="GO" id="GO:0000981">
    <property type="term" value="F:DNA-binding transcription factor activity, RNA polymerase II-specific"/>
    <property type="evidence" value="ECO:0007669"/>
    <property type="project" value="InterPro"/>
</dbReference>
<feature type="compositionally biased region" description="Polar residues" evidence="1">
    <location>
        <begin position="343"/>
        <end position="358"/>
    </location>
</feature>
<dbReference type="Pfam" id="PF00172">
    <property type="entry name" value="Zn_clus"/>
    <property type="match status" value="1"/>
</dbReference>
<dbReference type="OrthoDB" id="2123952at2759"/>
<comment type="caution">
    <text evidence="3">The sequence shown here is derived from an EMBL/GenBank/DDBJ whole genome shotgun (WGS) entry which is preliminary data.</text>
</comment>
<gene>
    <name evidence="3" type="ORF">H4R20_001872</name>
</gene>
<dbReference type="InterPro" id="IPR036864">
    <property type="entry name" value="Zn2-C6_fun-type_DNA-bd_sf"/>
</dbReference>